<dbReference type="Proteomes" id="UP001142610">
    <property type="component" value="Unassembled WGS sequence"/>
</dbReference>
<evidence type="ECO:0000256" key="7">
    <source>
        <dbReference type="ARBA" id="ARBA00022840"/>
    </source>
</evidence>
<name>A0A9X2RIT3_9PROT</name>
<evidence type="ECO:0000256" key="3">
    <source>
        <dbReference type="ARBA" id="ARBA00013255"/>
    </source>
</evidence>
<dbReference type="Gene3D" id="3.90.600.10">
    <property type="entry name" value="Phosphoribosylglycinamide synthetase, C-terminal domain"/>
    <property type="match status" value="1"/>
</dbReference>
<dbReference type="SMART" id="SM01210">
    <property type="entry name" value="GARS_C"/>
    <property type="match status" value="1"/>
</dbReference>
<evidence type="ECO:0000313" key="14">
    <source>
        <dbReference type="Proteomes" id="UP001142610"/>
    </source>
</evidence>
<keyword evidence="5 11" id="KW-0547">Nucleotide-binding</keyword>
<comment type="cofactor">
    <cofactor evidence="1">
        <name>Mn(2+)</name>
        <dbReference type="ChEBI" id="CHEBI:29035"/>
    </cofactor>
</comment>
<evidence type="ECO:0000313" key="13">
    <source>
        <dbReference type="EMBL" id="MCQ8183918.1"/>
    </source>
</evidence>
<dbReference type="GO" id="GO:0009113">
    <property type="term" value="P:purine nucleobase biosynthetic process"/>
    <property type="evidence" value="ECO:0007669"/>
    <property type="project" value="InterPro"/>
</dbReference>
<dbReference type="InterPro" id="IPR037123">
    <property type="entry name" value="PRibGlycinamide_synth_C_sf"/>
</dbReference>
<evidence type="ECO:0000256" key="1">
    <source>
        <dbReference type="ARBA" id="ARBA00001936"/>
    </source>
</evidence>
<dbReference type="Gene3D" id="3.30.470.20">
    <property type="entry name" value="ATP-grasp fold, B domain"/>
    <property type="match status" value="1"/>
</dbReference>
<dbReference type="Pfam" id="PF02843">
    <property type="entry name" value="GARS_C"/>
    <property type="match status" value="1"/>
</dbReference>
<comment type="caution">
    <text evidence="13">The sequence shown here is derived from an EMBL/GenBank/DDBJ whole genome shotgun (WGS) entry which is preliminary data.</text>
</comment>
<dbReference type="InterPro" id="IPR000115">
    <property type="entry name" value="PRibGlycinamide_synth"/>
</dbReference>
<dbReference type="Pfam" id="PF01071">
    <property type="entry name" value="GARS_A"/>
    <property type="match status" value="1"/>
</dbReference>
<evidence type="ECO:0000256" key="8">
    <source>
        <dbReference type="ARBA" id="ARBA00038345"/>
    </source>
</evidence>
<gene>
    <name evidence="13" type="ORF">NOG11_00810</name>
</gene>
<dbReference type="EMBL" id="JANIBC010000001">
    <property type="protein sequence ID" value="MCQ8183918.1"/>
    <property type="molecule type" value="Genomic_DNA"/>
</dbReference>
<evidence type="ECO:0000256" key="2">
    <source>
        <dbReference type="ARBA" id="ARBA00005174"/>
    </source>
</evidence>
<dbReference type="SUPFAM" id="SSF56059">
    <property type="entry name" value="Glutathione synthetase ATP-binding domain-like"/>
    <property type="match status" value="1"/>
</dbReference>
<dbReference type="GO" id="GO:0005524">
    <property type="term" value="F:ATP binding"/>
    <property type="evidence" value="ECO:0007669"/>
    <property type="project" value="UniProtKB-UniRule"/>
</dbReference>
<dbReference type="InterPro" id="IPR020561">
    <property type="entry name" value="PRibGlycinamid_synth_ATP-grasp"/>
</dbReference>
<evidence type="ECO:0000256" key="4">
    <source>
        <dbReference type="ARBA" id="ARBA00022598"/>
    </source>
</evidence>
<dbReference type="EC" id="6.3.4.13" evidence="3"/>
<keyword evidence="6" id="KW-0658">Purine biosynthesis</keyword>
<sequence>MTTKRNYLFVSTDGLHVDCAWRIQREGHEVRYCIQNQAEADIGDGFVPKVDDWREHTDWADVIVFDDVLGEGEKAAALRAEGHAVIGGTPYTDRLEDDRSFGQDELKKAGVNILPYKEFTDFDSAIAHVRQHPKRYVIKPSGEAQNIKRLLFVGMEEDGSDVVRVLEAYKRVWSETIKVFQLQQQVTGVEVAVGGFFNGSEFMEPININFEHKKLLPGNVGPATGEMGTSMFWTPPNRLYRETLAKMAPKLKEEGFVGYMDVNCIVNGHGIYPLEFTARFGYPTIQIMSDGLNMPLADLFHQMAAGSEKKFKAKKGFQVGVRLVVPPYPFKDKETFESYSKGAAIVFKRPQTEGIHIHDVRRVNDEWLVTGGAGLALVVSGLGPTMKDAQKQAYGRIKNILIPNMYFRDDIGDRWADDSDRLHTWGYLREV</sequence>
<organism evidence="13 14">
    <name type="scientific">Parvularcula maris</name>
    <dbReference type="NCBI Taxonomy" id="2965077"/>
    <lineage>
        <taxon>Bacteria</taxon>
        <taxon>Pseudomonadati</taxon>
        <taxon>Pseudomonadota</taxon>
        <taxon>Alphaproteobacteria</taxon>
        <taxon>Parvularculales</taxon>
        <taxon>Parvularculaceae</taxon>
        <taxon>Parvularcula</taxon>
    </lineage>
</organism>
<keyword evidence="7 11" id="KW-0067">ATP-binding</keyword>
<evidence type="ECO:0000256" key="9">
    <source>
        <dbReference type="ARBA" id="ARBA00042242"/>
    </source>
</evidence>
<keyword evidence="14" id="KW-1185">Reference proteome</keyword>
<dbReference type="GO" id="GO:0046872">
    <property type="term" value="F:metal ion binding"/>
    <property type="evidence" value="ECO:0007669"/>
    <property type="project" value="InterPro"/>
</dbReference>
<dbReference type="SUPFAM" id="SSF51246">
    <property type="entry name" value="Rudiment single hybrid motif"/>
    <property type="match status" value="1"/>
</dbReference>
<dbReference type="InterPro" id="IPR020560">
    <property type="entry name" value="PRibGlycinamide_synth_C-dom"/>
</dbReference>
<comment type="similarity">
    <text evidence="8">Belongs to the GARS family.</text>
</comment>
<dbReference type="AlphaFoldDB" id="A0A9X2RIT3"/>
<dbReference type="PANTHER" id="PTHR43472:SF1">
    <property type="entry name" value="PHOSPHORIBOSYLAMINE--GLYCINE LIGASE, CHLOROPLASTIC"/>
    <property type="match status" value="1"/>
</dbReference>
<evidence type="ECO:0000259" key="12">
    <source>
        <dbReference type="PROSITE" id="PS50975"/>
    </source>
</evidence>
<evidence type="ECO:0000256" key="5">
    <source>
        <dbReference type="ARBA" id="ARBA00022741"/>
    </source>
</evidence>
<feature type="domain" description="ATP-grasp" evidence="12">
    <location>
        <begin position="103"/>
        <end position="305"/>
    </location>
</feature>
<evidence type="ECO:0000256" key="6">
    <source>
        <dbReference type="ARBA" id="ARBA00022755"/>
    </source>
</evidence>
<reference evidence="13" key="1">
    <citation type="submission" date="2022-07" db="EMBL/GenBank/DDBJ databases">
        <title>Parvularcula maris sp. nov., an algicidal bacterium isolated from seawater.</title>
        <authorList>
            <person name="Li F."/>
        </authorList>
    </citation>
    <scope>NUCLEOTIDE SEQUENCE</scope>
    <source>
        <strain evidence="13">BGMRC 0090</strain>
    </source>
</reference>
<keyword evidence="4" id="KW-0436">Ligase</keyword>
<comment type="pathway">
    <text evidence="2">Purine metabolism; IMP biosynthesis via de novo pathway; N(1)-(5-phospho-D-ribosyl)glycinamide from 5-phospho-alpha-D-ribose 1-diphosphate: step 2/2.</text>
</comment>
<accession>A0A9X2RIT3</accession>
<dbReference type="RefSeq" id="WP_256617722.1">
    <property type="nucleotide sequence ID" value="NZ_JANIBC010000001.1"/>
</dbReference>
<dbReference type="GO" id="GO:0006164">
    <property type="term" value="P:purine nucleotide biosynthetic process"/>
    <property type="evidence" value="ECO:0007669"/>
    <property type="project" value="UniProtKB-KW"/>
</dbReference>
<dbReference type="GO" id="GO:0004637">
    <property type="term" value="F:phosphoribosylamine-glycine ligase activity"/>
    <property type="evidence" value="ECO:0007669"/>
    <property type="project" value="UniProtKB-EC"/>
</dbReference>
<evidence type="ECO:0000256" key="11">
    <source>
        <dbReference type="PROSITE-ProRule" id="PRU00409"/>
    </source>
</evidence>
<dbReference type="InterPro" id="IPR011761">
    <property type="entry name" value="ATP-grasp"/>
</dbReference>
<dbReference type="SMART" id="SM01209">
    <property type="entry name" value="GARS_A"/>
    <property type="match status" value="1"/>
</dbReference>
<evidence type="ECO:0000256" key="10">
    <source>
        <dbReference type="ARBA" id="ARBA00042864"/>
    </source>
</evidence>
<dbReference type="PANTHER" id="PTHR43472">
    <property type="entry name" value="PHOSPHORIBOSYLAMINE--GLYCINE LIGASE"/>
    <property type="match status" value="1"/>
</dbReference>
<dbReference type="InterPro" id="IPR011054">
    <property type="entry name" value="Rudment_hybrid_motif"/>
</dbReference>
<proteinExistence type="inferred from homology"/>
<dbReference type="PROSITE" id="PS50975">
    <property type="entry name" value="ATP_GRASP"/>
    <property type="match status" value="1"/>
</dbReference>
<protein>
    <recommendedName>
        <fullName evidence="3">phosphoribosylamine--glycine ligase</fullName>
        <ecNumber evidence="3">6.3.4.13</ecNumber>
    </recommendedName>
    <alternativeName>
        <fullName evidence="9">Glycinamide ribonucleotide synthetase</fullName>
    </alternativeName>
    <alternativeName>
        <fullName evidence="10">Phosphoribosylglycinamide synthetase</fullName>
    </alternativeName>
</protein>